<name>A0A8J8NIX0_HALGN</name>
<dbReference type="EMBL" id="RRYP01015898">
    <property type="protein sequence ID" value="TNV75300.1"/>
    <property type="molecule type" value="Genomic_DNA"/>
</dbReference>
<reference evidence="1" key="1">
    <citation type="submission" date="2019-06" db="EMBL/GenBank/DDBJ databases">
        <authorList>
            <person name="Zheng W."/>
        </authorList>
    </citation>
    <scope>NUCLEOTIDE SEQUENCE</scope>
    <source>
        <strain evidence="1">QDHG01</strain>
    </source>
</reference>
<proteinExistence type="predicted"/>
<dbReference type="Proteomes" id="UP000785679">
    <property type="component" value="Unassembled WGS sequence"/>
</dbReference>
<accession>A0A8J8NIX0</accession>
<evidence type="ECO:0000313" key="2">
    <source>
        <dbReference type="Proteomes" id="UP000785679"/>
    </source>
</evidence>
<sequence>MMLCLLNNALSYQCSIHIPNGLNRSHQLVAAPDRFLVLQALIMVVVVRATCRCGDDRNVVLLKWHLMGSLGCICVEELIRVLQVARAIEIVALGFNQVRVCDVRLLGEVVIHI</sequence>
<gene>
    <name evidence="1" type="ORF">FGO68_gene2626</name>
</gene>
<organism evidence="1 2">
    <name type="scientific">Halteria grandinella</name>
    <dbReference type="NCBI Taxonomy" id="5974"/>
    <lineage>
        <taxon>Eukaryota</taxon>
        <taxon>Sar</taxon>
        <taxon>Alveolata</taxon>
        <taxon>Ciliophora</taxon>
        <taxon>Intramacronucleata</taxon>
        <taxon>Spirotrichea</taxon>
        <taxon>Stichotrichia</taxon>
        <taxon>Sporadotrichida</taxon>
        <taxon>Halteriidae</taxon>
        <taxon>Halteria</taxon>
    </lineage>
</organism>
<dbReference type="AlphaFoldDB" id="A0A8J8NIX0"/>
<evidence type="ECO:0000313" key="1">
    <source>
        <dbReference type="EMBL" id="TNV75300.1"/>
    </source>
</evidence>
<keyword evidence="2" id="KW-1185">Reference proteome</keyword>
<protein>
    <submittedName>
        <fullName evidence="1">Uncharacterized protein</fullName>
    </submittedName>
</protein>
<comment type="caution">
    <text evidence="1">The sequence shown here is derived from an EMBL/GenBank/DDBJ whole genome shotgun (WGS) entry which is preliminary data.</text>
</comment>